<gene>
    <name evidence="1" type="ORF">AVDCRST_MAG81-80</name>
</gene>
<sequence length="34" mass="3993">MQARIELKIERALFESRLDRPGPKIVAALRDDKR</sequence>
<dbReference type="AlphaFoldDB" id="A0A6J4UNT6"/>
<evidence type="ECO:0000313" key="1">
    <source>
        <dbReference type="EMBL" id="CAA9554451.1"/>
    </source>
</evidence>
<accession>A0A6J4UNT6</accession>
<reference evidence="1" key="1">
    <citation type="submission" date="2020-02" db="EMBL/GenBank/DDBJ databases">
        <authorList>
            <person name="Meier V. D."/>
        </authorList>
    </citation>
    <scope>NUCLEOTIDE SEQUENCE</scope>
    <source>
        <strain evidence="1">AVDCRST_MAG81</strain>
    </source>
</reference>
<protein>
    <submittedName>
        <fullName evidence="1">Uncharacterized protein</fullName>
    </submittedName>
</protein>
<organism evidence="1">
    <name type="scientific">uncultured Synechococcales cyanobacterium</name>
    <dbReference type="NCBI Taxonomy" id="1936017"/>
    <lineage>
        <taxon>Bacteria</taxon>
        <taxon>Bacillati</taxon>
        <taxon>Cyanobacteriota</taxon>
        <taxon>Cyanophyceae</taxon>
        <taxon>Synechococcales</taxon>
        <taxon>environmental samples</taxon>
    </lineage>
</organism>
<proteinExistence type="predicted"/>
<name>A0A6J4UNT6_9CYAN</name>
<dbReference type="EMBL" id="CADCWO010000010">
    <property type="protein sequence ID" value="CAA9554451.1"/>
    <property type="molecule type" value="Genomic_DNA"/>
</dbReference>